<feature type="transmembrane region" description="Helical" evidence="1">
    <location>
        <begin position="29"/>
        <end position="50"/>
    </location>
</feature>
<dbReference type="RefSeq" id="WP_380700999.1">
    <property type="nucleotide sequence ID" value="NZ_JBHSAP010000002.1"/>
</dbReference>
<feature type="transmembrane region" description="Helical" evidence="1">
    <location>
        <begin position="56"/>
        <end position="74"/>
    </location>
</feature>
<comment type="caution">
    <text evidence="2">The sequence shown here is derived from an EMBL/GenBank/DDBJ whole genome shotgun (WGS) entry which is preliminary data.</text>
</comment>
<gene>
    <name evidence="2" type="ORF">ACFOUO_00265</name>
</gene>
<evidence type="ECO:0000313" key="3">
    <source>
        <dbReference type="Proteomes" id="UP001595843"/>
    </source>
</evidence>
<organism evidence="2 3">
    <name type="scientific">Salinithrix halophila</name>
    <dbReference type="NCBI Taxonomy" id="1485204"/>
    <lineage>
        <taxon>Bacteria</taxon>
        <taxon>Bacillati</taxon>
        <taxon>Bacillota</taxon>
        <taxon>Bacilli</taxon>
        <taxon>Bacillales</taxon>
        <taxon>Thermoactinomycetaceae</taxon>
        <taxon>Salinithrix</taxon>
    </lineage>
</organism>
<reference evidence="3" key="1">
    <citation type="journal article" date="2019" name="Int. J. Syst. Evol. Microbiol.">
        <title>The Global Catalogue of Microorganisms (GCM) 10K type strain sequencing project: providing services to taxonomists for standard genome sequencing and annotation.</title>
        <authorList>
            <consortium name="The Broad Institute Genomics Platform"/>
            <consortium name="The Broad Institute Genome Sequencing Center for Infectious Disease"/>
            <person name="Wu L."/>
            <person name="Ma J."/>
        </authorList>
    </citation>
    <scope>NUCLEOTIDE SEQUENCE [LARGE SCALE GENOMIC DNA]</scope>
    <source>
        <strain evidence="3">IBRC-M 10813</strain>
    </source>
</reference>
<dbReference type="EMBL" id="JBHSAP010000002">
    <property type="protein sequence ID" value="MFC4075257.1"/>
    <property type="molecule type" value="Genomic_DNA"/>
</dbReference>
<evidence type="ECO:0000313" key="2">
    <source>
        <dbReference type="EMBL" id="MFC4075257.1"/>
    </source>
</evidence>
<keyword evidence="1" id="KW-0472">Membrane</keyword>
<proteinExistence type="predicted"/>
<dbReference type="Proteomes" id="UP001595843">
    <property type="component" value="Unassembled WGS sequence"/>
</dbReference>
<keyword evidence="1" id="KW-0812">Transmembrane</keyword>
<protein>
    <recommendedName>
        <fullName evidence="4">TcpE family protein</fullName>
    </recommendedName>
</protein>
<accession>A0ABV8J8Q0</accession>
<name>A0ABV8J8Q0_9BACL</name>
<sequence>MSDSKEEEFHIPRNVKTGHQVGGMDGTGWVLCIMAAGFLIPLFALIMTPVPAPYPVKYVVVMGISIGFPWVLFWQNKRTGDMNIQLGFNAFAWIASQFVSAHKGTIQYWRDDDAARRREKTVRIKTGD</sequence>
<keyword evidence="3" id="KW-1185">Reference proteome</keyword>
<evidence type="ECO:0008006" key="4">
    <source>
        <dbReference type="Google" id="ProtNLM"/>
    </source>
</evidence>
<evidence type="ECO:0000256" key="1">
    <source>
        <dbReference type="SAM" id="Phobius"/>
    </source>
</evidence>
<keyword evidence="1" id="KW-1133">Transmembrane helix</keyword>